<gene>
    <name evidence="1" type="ORF">CYMTET_44146</name>
</gene>
<comment type="caution">
    <text evidence="1">The sequence shown here is derived from an EMBL/GenBank/DDBJ whole genome shotgun (WGS) entry which is preliminary data.</text>
</comment>
<proteinExistence type="predicted"/>
<sequence>MHPGSFPLTGNARAQRNVKAATKTYLKNGKPSVKWFQRFYKRHASVLSEKHKHKQDKKRVQAATEEAVDEHFYGKYGLQAELIAAQAENPEAPLYDEATNTILDPRRIVNEDELPQFIDYADNKGNNKKKVGAGKGDIAQEAAHPNRTCVTVHMVWSLDGFKWGDQVIFAQSRLSDNTAIEEARHIFTNQIHEAQHISTFLLVSPTQKGVQTGDTLGDRMDMLDKEVTARGLPRPLIILTDGHKSRFSHQVLSKCREYQFRMYVERSNSSQFLQALDQFNKKFHNQYIKAKKNYKKEKVVQLTRESGKPHSSGDIKLSKIDFLIIFSRISLDWCTAEDRRTSFRVVGILQNALAPSEIDRKAFIVQPESPKATSVVTFGPVASPEDVRKNSTGYWKAKFLACDERRVALENLHARPKEIGLLDVPMFTATGKKRKRNFTDKHGSLDMQQMLELREEADSIEEAAREQRIENDHSLARLDPQDMVLDPLVLDPRVLDDPLVLDPLVLDPLVLGPLVHVVLEHLVLDHPLELERLPKFPLIVPQSLTPMHPLKTIVDLVSVSLAHMALYISFMHKANVCTHHHYEL</sequence>
<dbReference type="AlphaFoldDB" id="A0AAE0C2V4"/>
<evidence type="ECO:0000313" key="1">
    <source>
        <dbReference type="EMBL" id="KAK3246312.1"/>
    </source>
</evidence>
<name>A0AAE0C2V4_9CHLO</name>
<keyword evidence="2" id="KW-1185">Reference proteome</keyword>
<reference evidence="1 2" key="1">
    <citation type="journal article" date="2015" name="Genome Biol. Evol.">
        <title>Comparative Genomics of a Bacterivorous Green Alga Reveals Evolutionary Causalities and Consequences of Phago-Mixotrophic Mode of Nutrition.</title>
        <authorList>
            <person name="Burns J.A."/>
            <person name="Paasch A."/>
            <person name="Narechania A."/>
            <person name="Kim E."/>
        </authorList>
    </citation>
    <scope>NUCLEOTIDE SEQUENCE [LARGE SCALE GENOMIC DNA]</scope>
    <source>
        <strain evidence="1 2">PLY_AMNH</strain>
    </source>
</reference>
<accession>A0AAE0C2V4</accession>
<dbReference type="EMBL" id="LGRX02029950">
    <property type="protein sequence ID" value="KAK3246312.1"/>
    <property type="molecule type" value="Genomic_DNA"/>
</dbReference>
<organism evidence="1 2">
    <name type="scientific">Cymbomonas tetramitiformis</name>
    <dbReference type="NCBI Taxonomy" id="36881"/>
    <lineage>
        <taxon>Eukaryota</taxon>
        <taxon>Viridiplantae</taxon>
        <taxon>Chlorophyta</taxon>
        <taxon>Pyramimonadophyceae</taxon>
        <taxon>Pyramimonadales</taxon>
        <taxon>Pyramimonadaceae</taxon>
        <taxon>Cymbomonas</taxon>
    </lineage>
</organism>
<protein>
    <submittedName>
        <fullName evidence="1">Uncharacterized protein</fullName>
    </submittedName>
</protein>
<evidence type="ECO:0000313" key="2">
    <source>
        <dbReference type="Proteomes" id="UP001190700"/>
    </source>
</evidence>
<dbReference type="Proteomes" id="UP001190700">
    <property type="component" value="Unassembled WGS sequence"/>
</dbReference>